<dbReference type="Proteomes" id="UP000694844">
    <property type="component" value="Chromosome 1"/>
</dbReference>
<dbReference type="CDD" id="cd00037">
    <property type="entry name" value="CLECT"/>
    <property type="match status" value="1"/>
</dbReference>
<reference evidence="4" key="2">
    <citation type="submission" date="2025-08" db="UniProtKB">
        <authorList>
            <consortium name="RefSeq"/>
        </authorList>
    </citation>
    <scope>IDENTIFICATION</scope>
    <source>
        <tissue evidence="4">Whole sample</tissue>
    </source>
</reference>
<dbReference type="InterPro" id="IPR046341">
    <property type="entry name" value="SET_dom_sf"/>
</dbReference>
<proteinExistence type="predicted"/>
<evidence type="ECO:0000256" key="1">
    <source>
        <dbReference type="SAM" id="SignalP"/>
    </source>
</evidence>
<dbReference type="SUPFAM" id="SSF56436">
    <property type="entry name" value="C-type lectin-like"/>
    <property type="match status" value="1"/>
</dbReference>
<dbReference type="InterPro" id="IPR016187">
    <property type="entry name" value="CTDL_fold"/>
</dbReference>
<dbReference type="SMART" id="SM00317">
    <property type="entry name" value="SET"/>
    <property type="match status" value="1"/>
</dbReference>
<dbReference type="RefSeq" id="XP_022332683.1">
    <property type="nucleotide sequence ID" value="XM_022476975.1"/>
</dbReference>
<dbReference type="Gene3D" id="3.10.100.10">
    <property type="entry name" value="Mannose-Binding Protein A, subunit A"/>
    <property type="match status" value="1"/>
</dbReference>
<dbReference type="Pfam" id="PF21549">
    <property type="entry name" value="PRDM2_PR"/>
    <property type="match status" value="1"/>
</dbReference>
<evidence type="ECO:0000313" key="4">
    <source>
        <dbReference type="RefSeq" id="XP_022332683.1"/>
    </source>
</evidence>
<dbReference type="GeneID" id="111130195"/>
<feature type="domain" description="SET" evidence="2">
    <location>
        <begin position="149"/>
        <end position="259"/>
    </location>
</feature>
<protein>
    <submittedName>
        <fullName evidence="4">PR domain zinc finger protein 2-like</fullName>
    </submittedName>
</protein>
<reference evidence="3" key="1">
    <citation type="submission" date="2024-06" db="UniProtKB">
        <authorList>
            <consortium name="RefSeq"/>
        </authorList>
    </citation>
    <scope>NUCLEOTIDE SEQUENCE [LARGE SCALE GENOMIC DNA]</scope>
</reference>
<feature type="chain" id="PRO_5034874725" evidence="1">
    <location>
        <begin position="26"/>
        <end position="274"/>
    </location>
</feature>
<sequence length="274" mass="31772">MVRTEKRNILQVVLISVLGVVSVYANECGDHSWEWTNHCYSFLAVKKSRDDASSICRQEGGYLVVLNSKEEEDFVTEQLLRNENMFGDHEDFSYIEHEEDALLEARGRLQREYCKHLNNGTLQQSSLNVLAQNETPLESPRRALLSTPAGFFIRPSLIPRAGLGAWSFGLVPRLTVLGEYEGEALENPRDFTYCWQTESGSRPLYIDGRDEGRSNWLRYVNCARDSREKNTDTFNCRDRKFYYTTKDVQPDSELLVWYGYFNYTIWNIKSSLIN</sequence>
<evidence type="ECO:0000313" key="3">
    <source>
        <dbReference type="Proteomes" id="UP000694844"/>
    </source>
</evidence>
<dbReference type="OrthoDB" id="6433683at2759"/>
<dbReference type="Gene3D" id="2.170.270.10">
    <property type="entry name" value="SET domain"/>
    <property type="match status" value="1"/>
</dbReference>
<name>A0A8B8DYM1_CRAVI</name>
<dbReference type="AlphaFoldDB" id="A0A8B8DYM1"/>
<feature type="signal peptide" evidence="1">
    <location>
        <begin position="1"/>
        <end position="25"/>
    </location>
</feature>
<accession>A0A8B8DYM1</accession>
<dbReference type="PROSITE" id="PS50280">
    <property type="entry name" value="SET"/>
    <property type="match status" value="1"/>
</dbReference>
<dbReference type="InterPro" id="IPR016186">
    <property type="entry name" value="C-type_lectin-like/link_sf"/>
</dbReference>
<dbReference type="SUPFAM" id="SSF82199">
    <property type="entry name" value="SET domain"/>
    <property type="match status" value="1"/>
</dbReference>
<gene>
    <name evidence="4" type="primary">LOC111130195</name>
</gene>
<organism evidence="3 4">
    <name type="scientific">Crassostrea virginica</name>
    <name type="common">Eastern oyster</name>
    <dbReference type="NCBI Taxonomy" id="6565"/>
    <lineage>
        <taxon>Eukaryota</taxon>
        <taxon>Metazoa</taxon>
        <taxon>Spiralia</taxon>
        <taxon>Lophotrochozoa</taxon>
        <taxon>Mollusca</taxon>
        <taxon>Bivalvia</taxon>
        <taxon>Autobranchia</taxon>
        <taxon>Pteriomorphia</taxon>
        <taxon>Ostreida</taxon>
        <taxon>Ostreoidea</taxon>
        <taxon>Ostreidae</taxon>
        <taxon>Crassostrea</taxon>
    </lineage>
</organism>
<keyword evidence="1" id="KW-0732">Signal</keyword>
<keyword evidence="3" id="KW-1185">Reference proteome</keyword>
<evidence type="ECO:0000259" key="2">
    <source>
        <dbReference type="PROSITE" id="PS50280"/>
    </source>
</evidence>
<dbReference type="KEGG" id="cvn:111130195"/>
<dbReference type="Pfam" id="PF00059">
    <property type="entry name" value="Lectin_C"/>
    <property type="match status" value="1"/>
</dbReference>
<dbReference type="InterPro" id="IPR001304">
    <property type="entry name" value="C-type_lectin-like"/>
</dbReference>
<dbReference type="InterPro" id="IPR001214">
    <property type="entry name" value="SET_dom"/>
</dbReference>